<dbReference type="EnsemblPlants" id="Bo08999s010.1">
    <property type="protein sequence ID" value="Bo08999s010.1"/>
    <property type="gene ID" value="Bo08999s010"/>
</dbReference>
<keyword evidence="2" id="KW-1185">Reference proteome</keyword>
<dbReference type="Proteomes" id="UP000032141">
    <property type="component" value="Unassembled WGS sequence"/>
</dbReference>
<dbReference type="AlphaFoldDB" id="A0A0D2ZYH3"/>
<protein>
    <submittedName>
        <fullName evidence="1">Uncharacterized protein</fullName>
    </submittedName>
</protein>
<accession>A0A0D2ZYH3</accession>
<dbReference type="HOGENOM" id="CLU_1615090_0_0_1"/>
<reference evidence="1" key="1">
    <citation type="journal article" date="2014" name="Genome Biol.">
        <title>Transcriptome and methylome profiling reveals relics of genome dominance in the mesopolyploid Brassica oleracea.</title>
        <authorList>
            <person name="Parkin I.A."/>
            <person name="Koh C."/>
            <person name="Tang H."/>
            <person name="Robinson S.J."/>
            <person name="Kagale S."/>
            <person name="Clarke W.E."/>
            <person name="Town C.D."/>
            <person name="Nixon J."/>
            <person name="Krishnakumar V."/>
            <person name="Bidwell S.L."/>
            <person name="Denoeud F."/>
            <person name="Belcram H."/>
            <person name="Links M.G."/>
            <person name="Just J."/>
            <person name="Clarke C."/>
            <person name="Bender T."/>
            <person name="Huebert T."/>
            <person name="Mason A.S."/>
            <person name="Pires J.C."/>
            <person name="Barker G."/>
            <person name="Moore J."/>
            <person name="Walley P.G."/>
            <person name="Manoli S."/>
            <person name="Batley J."/>
            <person name="Edwards D."/>
            <person name="Nelson M.N."/>
            <person name="Wang X."/>
            <person name="Paterson A.H."/>
            <person name="King G."/>
            <person name="Bancroft I."/>
            <person name="Chalhoub B."/>
            <person name="Sharpe A.G."/>
        </authorList>
    </citation>
    <scope>NUCLEOTIDE SEQUENCE [LARGE SCALE GENOMIC DNA]</scope>
    <source>
        <strain evidence="1">cv. TO1000</strain>
    </source>
</reference>
<evidence type="ECO:0000313" key="1">
    <source>
        <dbReference type="EnsemblPlants" id="Bo08999s010.1"/>
    </source>
</evidence>
<proteinExistence type="predicted"/>
<reference evidence="1" key="2">
    <citation type="submission" date="2015-06" db="UniProtKB">
        <authorList>
            <consortium name="EnsemblPlants"/>
        </authorList>
    </citation>
    <scope>IDENTIFICATION</scope>
</reference>
<dbReference type="eggNOG" id="KOG0017">
    <property type="taxonomic scope" value="Eukaryota"/>
</dbReference>
<evidence type="ECO:0000313" key="2">
    <source>
        <dbReference type="Proteomes" id="UP000032141"/>
    </source>
</evidence>
<name>A0A0D2ZYH3_BRAOL</name>
<sequence length="165" mass="18503">EAKAITLRSGKELPQKALTKDAEKQGEGVAINIDDEVLIVDEKINDEILEKIVVAKGKGKVGEEKKKVKNGEVVVPASENSFVPPPYEPKLPFPGRFKRQLLGKYKALFEMQMSEAQVAMPIIDAFMLIPQYNRFLEDVVAAKKKEMEGMMIFTHECSAIIQRLD</sequence>
<organism evidence="1 2">
    <name type="scientific">Brassica oleracea var. oleracea</name>
    <dbReference type="NCBI Taxonomy" id="109376"/>
    <lineage>
        <taxon>Eukaryota</taxon>
        <taxon>Viridiplantae</taxon>
        <taxon>Streptophyta</taxon>
        <taxon>Embryophyta</taxon>
        <taxon>Tracheophyta</taxon>
        <taxon>Spermatophyta</taxon>
        <taxon>Magnoliopsida</taxon>
        <taxon>eudicotyledons</taxon>
        <taxon>Gunneridae</taxon>
        <taxon>Pentapetalae</taxon>
        <taxon>rosids</taxon>
        <taxon>malvids</taxon>
        <taxon>Brassicales</taxon>
        <taxon>Brassicaceae</taxon>
        <taxon>Brassiceae</taxon>
        <taxon>Brassica</taxon>
    </lineage>
</organism>
<dbReference type="Gramene" id="Bo08999s010.1">
    <property type="protein sequence ID" value="Bo08999s010.1"/>
    <property type="gene ID" value="Bo08999s010"/>
</dbReference>